<organism evidence="1 2">
    <name type="scientific">Paraglomus occultum</name>
    <dbReference type="NCBI Taxonomy" id="144539"/>
    <lineage>
        <taxon>Eukaryota</taxon>
        <taxon>Fungi</taxon>
        <taxon>Fungi incertae sedis</taxon>
        <taxon>Mucoromycota</taxon>
        <taxon>Glomeromycotina</taxon>
        <taxon>Glomeromycetes</taxon>
        <taxon>Paraglomerales</taxon>
        <taxon>Paraglomeraceae</taxon>
        <taxon>Paraglomus</taxon>
    </lineage>
</organism>
<keyword evidence="2" id="KW-1185">Reference proteome</keyword>
<sequence>MRRFGQPLPKIDNDNIKTLAIEMVMAPDFCKAVNDKFLPTRGSEMEFLLLWDFAYQL</sequence>
<accession>A0A9N9D7D2</accession>
<dbReference type="EMBL" id="CAJVPJ010002776">
    <property type="protein sequence ID" value="CAG8629143.1"/>
    <property type="molecule type" value="Genomic_DNA"/>
</dbReference>
<proteinExistence type="predicted"/>
<name>A0A9N9D7D2_9GLOM</name>
<gene>
    <name evidence="1" type="ORF">POCULU_LOCUS8800</name>
</gene>
<dbReference type="Proteomes" id="UP000789572">
    <property type="component" value="Unassembled WGS sequence"/>
</dbReference>
<evidence type="ECO:0000313" key="1">
    <source>
        <dbReference type="EMBL" id="CAG8629143.1"/>
    </source>
</evidence>
<dbReference type="AlphaFoldDB" id="A0A9N9D7D2"/>
<protein>
    <submittedName>
        <fullName evidence="1">1838_t:CDS:1</fullName>
    </submittedName>
</protein>
<evidence type="ECO:0000313" key="2">
    <source>
        <dbReference type="Proteomes" id="UP000789572"/>
    </source>
</evidence>
<comment type="caution">
    <text evidence="1">The sequence shown here is derived from an EMBL/GenBank/DDBJ whole genome shotgun (WGS) entry which is preliminary data.</text>
</comment>
<reference evidence="1" key="1">
    <citation type="submission" date="2021-06" db="EMBL/GenBank/DDBJ databases">
        <authorList>
            <person name="Kallberg Y."/>
            <person name="Tangrot J."/>
            <person name="Rosling A."/>
        </authorList>
    </citation>
    <scope>NUCLEOTIDE SEQUENCE</scope>
    <source>
        <strain evidence="1">IA702</strain>
    </source>
</reference>